<gene>
    <name evidence="2" type="ORF">Hamer_G031376</name>
</gene>
<dbReference type="AlphaFoldDB" id="A0A8J5TNJ2"/>
<organism evidence="2 3">
    <name type="scientific">Homarus americanus</name>
    <name type="common">American lobster</name>
    <dbReference type="NCBI Taxonomy" id="6706"/>
    <lineage>
        <taxon>Eukaryota</taxon>
        <taxon>Metazoa</taxon>
        <taxon>Ecdysozoa</taxon>
        <taxon>Arthropoda</taxon>
        <taxon>Crustacea</taxon>
        <taxon>Multicrustacea</taxon>
        <taxon>Malacostraca</taxon>
        <taxon>Eumalacostraca</taxon>
        <taxon>Eucarida</taxon>
        <taxon>Decapoda</taxon>
        <taxon>Pleocyemata</taxon>
        <taxon>Astacidea</taxon>
        <taxon>Nephropoidea</taxon>
        <taxon>Nephropidae</taxon>
        <taxon>Homarus</taxon>
    </lineage>
</organism>
<feature type="region of interest" description="Disordered" evidence="1">
    <location>
        <begin position="114"/>
        <end position="141"/>
    </location>
</feature>
<evidence type="ECO:0000313" key="2">
    <source>
        <dbReference type="EMBL" id="KAG7175937.1"/>
    </source>
</evidence>
<dbReference type="Proteomes" id="UP000747542">
    <property type="component" value="Unassembled WGS sequence"/>
</dbReference>
<reference evidence="2" key="1">
    <citation type="journal article" date="2021" name="Sci. Adv.">
        <title>The American lobster genome reveals insights on longevity, neural, and immune adaptations.</title>
        <authorList>
            <person name="Polinski J.M."/>
            <person name="Zimin A.V."/>
            <person name="Clark K.F."/>
            <person name="Kohn A.B."/>
            <person name="Sadowski N."/>
            <person name="Timp W."/>
            <person name="Ptitsyn A."/>
            <person name="Khanna P."/>
            <person name="Romanova D.Y."/>
            <person name="Williams P."/>
            <person name="Greenwood S.J."/>
            <person name="Moroz L.L."/>
            <person name="Walt D.R."/>
            <person name="Bodnar A.G."/>
        </authorList>
    </citation>
    <scope>NUCLEOTIDE SEQUENCE</scope>
    <source>
        <strain evidence="2">GMGI-L3</strain>
    </source>
</reference>
<name>A0A8J5TNJ2_HOMAM</name>
<keyword evidence="3" id="KW-1185">Reference proteome</keyword>
<dbReference type="EMBL" id="JAHLQT010004543">
    <property type="protein sequence ID" value="KAG7175937.1"/>
    <property type="molecule type" value="Genomic_DNA"/>
</dbReference>
<evidence type="ECO:0000256" key="1">
    <source>
        <dbReference type="SAM" id="MobiDB-lite"/>
    </source>
</evidence>
<feature type="non-terminal residue" evidence="2">
    <location>
        <position position="299"/>
    </location>
</feature>
<proteinExistence type="predicted"/>
<accession>A0A8J5TNJ2</accession>
<sequence length="299" mass="34117">MAKTRCEYRFNGKEEFLKFLKEKVIFTGISTQLILREDLVREYKKYCDSQGSSPASVVSIGRLMSKLGAKCNVRVGGCNGVGQKYAFPGVVFQPCVEVLATCSLQAVKSKSVDIPSNQNTSVNRKRKSDMENVKQPKRVKTSTEKKEDFSSFFEKFLSPSYDSNDIVGRHDLFQEYNTYCQQNGLQEIHKFQIGRLMATRGLELITRVGPENKRLYYYKCLRWTDSGMCNDVPEPSGPCKTFHHHVKLDQISPVQIEVEPDIFEVEPDLVEVELKQDLYDLSQFIANLAMISPDQHTPN</sequence>
<comment type="caution">
    <text evidence="2">The sequence shown here is derived from an EMBL/GenBank/DDBJ whole genome shotgun (WGS) entry which is preliminary data.</text>
</comment>
<evidence type="ECO:0000313" key="3">
    <source>
        <dbReference type="Proteomes" id="UP000747542"/>
    </source>
</evidence>
<protein>
    <submittedName>
        <fullName evidence="2">Uncharacterized protein</fullName>
    </submittedName>
</protein>